<dbReference type="PANTHER" id="PTHR47074:SF11">
    <property type="entry name" value="REVERSE TRANSCRIPTASE-LIKE PROTEIN"/>
    <property type="match status" value="1"/>
</dbReference>
<sequence length="213" mass="23854">MRISPFVSSFSQWLQSWAHLFTSSKKTARTDWSQVSFLCWHIWLSRNELYFHDKHWSPIDVIDKASKAFEEFSTVCSLSMENSNIKSVHFLSPKLSNTKLNADVAFSAEHRSGCVGFICKDINGSPLFVASRNILAFTVLMGEALVVQEGLQVAIENGITNLEVESDNADLISYLNGSVSYSPSSLHFVLEDILYLGKQCNASFKLISSRDAN</sequence>
<dbReference type="InterPro" id="IPR052929">
    <property type="entry name" value="RNase_H-like_EbsB-rel"/>
</dbReference>
<dbReference type="Pfam" id="PF13456">
    <property type="entry name" value="RVT_3"/>
    <property type="match status" value="1"/>
</dbReference>
<accession>A0A9Q0HE10</accession>
<feature type="domain" description="RNase H type-1" evidence="1">
    <location>
        <begin position="101"/>
        <end position="207"/>
    </location>
</feature>
<dbReference type="InterPro" id="IPR002156">
    <property type="entry name" value="RNaseH_domain"/>
</dbReference>
<protein>
    <recommendedName>
        <fullName evidence="1">RNase H type-1 domain-containing protein</fullName>
    </recommendedName>
</protein>
<dbReference type="Proteomes" id="UP001141806">
    <property type="component" value="Unassembled WGS sequence"/>
</dbReference>
<gene>
    <name evidence="2" type="ORF">NE237_022962</name>
</gene>
<name>A0A9Q0HE10_9MAGN</name>
<dbReference type="InterPro" id="IPR044730">
    <property type="entry name" value="RNase_H-like_dom_plant"/>
</dbReference>
<reference evidence="2" key="1">
    <citation type="journal article" date="2023" name="Plant J.">
        <title>The genome of the king protea, Protea cynaroides.</title>
        <authorList>
            <person name="Chang J."/>
            <person name="Duong T.A."/>
            <person name="Schoeman C."/>
            <person name="Ma X."/>
            <person name="Roodt D."/>
            <person name="Barker N."/>
            <person name="Li Z."/>
            <person name="Van de Peer Y."/>
            <person name="Mizrachi E."/>
        </authorList>
    </citation>
    <scope>NUCLEOTIDE SEQUENCE</scope>
    <source>
        <tissue evidence="2">Young leaves</tissue>
    </source>
</reference>
<dbReference type="GO" id="GO:0004523">
    <property type="term" value="F:RNA-DNA hybrid ribonuclease activity"/>
    <property type="evidence" value="ECO:0007669"/>
    <property type="project" value="InterPro"/>
</dbReference>
<evidence type="ECO:0000313" key="3">
    <source>
        <dbReference type="Proteomes" id="UP001141806"/>
    </source>
</evidence>
<dbReference type="AlphaFoldDB" id="A0A9Q0HE10"/>
<dbReference type="InterPro" id="IPR036397">
    <property type="entry name" value="RNaseH_sf"/>
</dbReference>
<dbReference type="EMBL" id="JAMYWD010000008">
    <property type="protein sequence ID" value="KAJ4963023.1"/>
    <property type="molecule type" value="Genomic_DNA"/>
</dbReference>
<dbReference type="OrthoDB" id="1721580at2759"/>
<dbReference type="GO" id="GO:0003676">
    <property type="term" value="F:nucleic acid binding"/>
    <property type="evidence" value="ECO:0007669"/>
    <property type="project" value="InterPro"/>
</dbReference>
<dbReference type="CDD" id="cd06222">
    <property type="entry name" value="RNase_H_like"/>
    <property type="match status" value="1"/>
</dbReference>
<dbReference type="PANTHER" id="PTHR47074">
    <property type="entry name" value="BNAC02G40300D PROTEIN"/>
    <property type="match status" value="1"/>
</dbReference>
<proteinExistence type="predicted"/>
<organism evidence="2 3">
    <name type="scientific">Protea cynaroides</name>
    <dbReference type="NCBI Taxonomy" id="273540"/>
    <lineage>
        <taxon>Eukaryota</taxon>
        <taxon>Viridiplantae</taxon>
        <taxon>Streptophyta</taxon>
        <taxon>Embryophyta</taxon>
        <taxon>Tracheophyta</taxon>
        <taxon>Spermatophyta</taxon>
        <taxon>Magnoliopsida</taxon>
        <taxon>Proteales</taxon>
        <taxon>Proteaceae</taxon>
        <taxon>Protea</taxon>
    </lineage>
</organism>
<evidence type="ECO:0000259" key="1">
    <source>
        <dbReference type="Pfam" id="PF13456"/>
    </source>
</evidence>
<keyword evidence="3" id="KW-1185">Reference proteome</keyword>
<comment type="caution">
    <text evidence="2">The sequence shown here is derived from an EMBL/GenBank/DDBJ whole genome shotgun (WGS) entry which is preliminary data.</text>
</comment>
<evidence type="ECO:0000313" key="2">
    <source>
        <dbReference type="EMBL" id="KAJ4963023.1"/>
    </source>
</evidence>
<dbReference type="Gene3D" id="3.30.420.10">
    <property type="entry name" value="Ribonuclease H-like superfamily/Ribonuclease H"/>
    <property type="match status" value="1"/>
</dbReference>